<dbReference type="GO" id="GO:0003700">
    <property type="term" value="F:DNA-binding transcription factor activity"/>
    <property type="evidence" value="ECO:0007669"/>
    <property type="project" value="TreeGrafter"/>
</dbReference>
<dbReference type="SMART" id="SM00354">
    <property type="entry name" value="HTH_LACI"/>
    <property type="match status" value="1"/>
</dbReference>
<dbReference type="InterPro" id="IPR028082">
    <property type="entry name" value="Peripla_BP_I"/>
</dbReference>
<dbReference type="Pfam" id="PF13377">
    <property type="entry name" value="Peripla_BP_3"/>
    <property type="match status" value="1"/>
</dbReference>
<dbReference type="RefSeq" id="WP_184404951.1">
    <property type="nucleotide sequence ID" value="NZ_JACHHJ010000004.1"/>
</dbReference>
<dbReference type="EMBL" id="JACHHJ010000004">
    <property type="protein sequence ID" value="MBB6450887.1"/>
    <property type="molecule type" value="Genomic_DNA"/>
</dbReference>
<dbReference type="Gene3D" id="3.40.50.2300">
    <property type="match status" value="2"/>
</dbReference>
<dbReference type="PANTHER" id="PTHR30146:SF109">
    <property type="entry name" value="HTH-TYPE TRANSCRIPTIONAL REGULATOR GALS"/>
    <property type="match status" value="1"/>
</dbReference>
<keyword evidence="3" id="KW-0804">Transcription</keyword>
<dbReference type="CDD" id="cd01392">
    <property type="entry name" value="HTH_LacI"/>
    <property type="match status" value="1"/>
</dbReference>
<sequence length="331" mass="36956">MTTLKDVANLANVSIATVSRVFSESSAVTSETRKKVINAAEILDYHPNALGRQLRNLETKTILIVVPDITNTFFSNVIRSIESIASDNGFQVFLADTKNRPENEERVIDHLRNKQVDGVILLTARTNVASLNKLSEDYPVVLACEYMEHSNIPSVSIDNISSARKVSNHFFQLGHKKVAHISGPMEVVLSRDRLRGYKQSVLENRQEINSLFIQEGDFSYESGYQLMEKLLALESPPSAVFAANDEMAIGAINAIKHYKLRVPEDISVAGFDDIKMSRIFAPPLTTISQPALEIGEKAMKLLLDIMGGEEVTKRHIVLNDQLIIRDSCKRF</sequence>
<keyword evidence="6" id="KW-1185">Reference proteome</keyword>
<dbReference type="Pfam" id="PF00356">
    <property type="entry name" value="LacI"/>
    <property type="match status" value="1"/>
</dbReference>
<evidence type="ECO:0000256" key="1">
    <source>
        <dbReference type="ARBA" id="ARBA00023015"/>
    </source>
</evidence>
<evidence type="ECO:0000256" key="2">
    <source>
        <dbReference type="ARBA" id="ARBA00023125"/>
    </source>
</evidence>
<organism evidence="5 6">
    <name type="scientific">Geomicrobium halophilum</name>
    <dbReference type="NCBI Taxonomy" id="549000"/>
    <lineage>
        <taxon>Bacteria</taxon>
        <taxon>Bacillati</taxon>
        <taxon>Bacillota</taxon>
        <taxon>Bacilli</taxon>
        <taxon>Bacillales</taxon>
        <taxon>Geomicrobium</taxon>
    </lineage>
</organism>
<dbReference type="InterPro" id="IPR000843">
    <property type="entry name" value="HTH_LacI"/>
</dbReference>
<name>A0A841PPY7_9BACL</name>
<evidence type="ECO:0000256" key="3">
    <source>
        <dbReference type="ARBA" id="ARBA00023163"/>
    </source>
</evidence>
<feature type="domain" description="HTH lacI-type" evidence="4">
    <location>
        <begin position="2"/>
        <end position="56"/>
    </location>
</feature>
<protein>
    <submittedName>
        <fullName evidence="5">LacI family repressor for deo operon, udp, cdd, tsx, nupC, and nupG</fullName>
    </submittedName>
</protein>
<dbReference type="GO" id="GO:0000976">
    <property type="term" value="F:transcription cis-regulatory region binding"/>
    <property type="evidence" value="ECO:0007669"/>
    <property type="project" value="TreeGrafter"/>
</dbReference>
<dbReference type="PROSITE" id="PS50932">
    <property type="entry name" value="HTH_LACI_2"/>
    <property type="match status" value="1"/>
</dbReference>
<evidence type="ECO:0000313" key="5">
    <source>
        <dbReference type="EMBL" id="MBB6450887.1"/>
    </source>
</evidence>
<keyword evidence="1" id="KW-0805">Transcription regulation</keyword>
<dbReference type="AlphaFoldDB" id="A0A841PPY7"/>
<reference evidence="5 6" key="1">
    <citation type="submission" date="2020-08" db="EMBL/GenBank/DDBJ databases">
        <title>Genomic Encyclopedia of Type Strains, Phase IV (KMG-IV): sequencing the most valuable type-strain genomes for metagenomic binning, comparative biology and taxonomic classification.</title>
        <authorList>
            <person name="Goeker M."/>
        </authorList>
    </citation>
    <scope>NUCLEOTIDE SEQUENCE [LARGE SCALE GENOMIC DNA]</scope>
    <source>
        <strain evidence="5 6">DSM 21769</strain>
    </source>
</reference>
<dbReference type="SUPFAM" id="SSF47413">
    <property type="entry name" value="lambda repressor-like DNA-binding domains"/>
    <property type="match status" value="1"/>
</dbReference>
<dbReference type="InterPro" id="IPR010982">
    <property type="entry name" value="Lambda_DNA-bd_dom_sf"/>
</dbReference>
<gene>
    <name evidence="5" type="ORF">HNR44_002877</name>
</gene>
<comment type="caution">
    <text evidence="5">The sequence shown here is derived from an EMBL/GenBank/DDBJ whole genome shotgun (WGS) entry which is preliminary data.</text>
</comment>
<dbReference type="Proteomes" id="UP000568839">
    <property type="component" value="Unassembled WGS sequence"/>
</dbReference>
<evidence type="ECO:0000259" key="4">
    <source>
        <dbReference type="PROSITE" id="PS50932"/>
    </source>
</evidence>
<proteinExistence type="predicted"/>
<dbReference type="PANTHER" id="PTHR30146">
    <property type="entry name" value="LACI-RELATED TRANSCRIPTIONAL REPRESSOR"/>
    <property type="match status" value="1"/>
</dbReference>
<dbReference type="SUPFAM" id="SSF53822">
    <property type="entry name" value="Periplasmic binding protein-like I"/>
    <property type="match status" value="1"/>
</dbReference>
<keyword evidence="2" id="KW-0238">DNA-binding</keyword>
<dbReference type="CDD" id="cd06284">
    <property type="entry name" value="PBP1_LacI-like"/>
    <property type="match status" value="1"/>
</dbReference>
<dbReference type="InterPro" id="IPR046335">
    <property type="entry name" value="LacI/GalR-like_sensor"/>
</dbReference>
<evidence type="ECO:0000313" key="6">
    <source>
        <dbReference type="Proteomes" id="UP000568839"/>
    </source>
</evidence>
<accession>A0A841PPY7</accession>
<dbReference type="Gene3D" id="1.10.260.40">
    <property type="entry name" value="lambda repressor-like DNA-binding domains"/>
    <property type="match status" value="1"/>
</dbReference>